<evidence type="ECO:0000256" key="4">
    <source>
        <dbReference type="SAM" id="SignalP"/>
    </source>
</evidence>
<dbReference type="SUPFAM" id="SSF53850">
    <property type="entry name" value="Periplasmic binding protein-like II"/>
    <property type="match status" value="1"/>
</dbReference>
<dbReference type="InterPro" id="IPR050490">
    <property type="entry name" value="Bact_solute-bd_prot1"/>
</dbReference>
<gene>
    <name evidence="5" type="ORF">QJS35_31545</name>
</gene>
<accession>A0ABV1L3K1</accession>
<sequence>MKNAKVFKALSLMLVCMLFVVAIAACGGNNNNNASNSPSASASESSASPSESSSAEPSVAKLTGSIEVGTLYENDPIEKAVADEIMKNNPGTDIKFTFVNSKARPAIDQRWRAGNPPAIDFQIFNGMIAKTHEFVDQDKLLDLTPYMDSPAIGQDMLWGDSFLPAIKPLLTYNNKIYSVPTNVSVFLLYYNKKMFEDLGIKPPTTWDEFMTASETLKQNKIDPVAVTGTFNPYMQMWSDYLLQREAGYDETVKAIRAGGFKDNPKFLDAAKKLEDMVKKGYFMKGFKGTDFTAAQMAYVQGKTGMILMGSWLSAEMKDSTPADFQMGVVPFPATNGAGDQHAVFGSAIMFSIAKSEKNPELAIEYAKQLTSKASQTRMVEEQNSIPSIKGVEISDKVIGLKDALSSGDMVMRYLGLENDTDLNNAYGIEVSKLMFGKSTAEQFIDGLDTIAKKFAK</sequence>
<comment type="similarity">
    <text evidence="1">Belongs to the bacterial solute-binding protein 1 family.</text>
</comment>
<dbReference type="PANTHER" id="PTHR43649">
    <property type="entry name" value="ARABINOSE-BINDING PROTEIN-RELATED"/>
    <property type="match status" value="1"/>
</dbReference>
<dbReference type="RefSeq" id="WP_232189999.1">
    <property type="nucleotide sequence ID" value="NZ_JAIOAP010000026.1"/>
</dbReference>
<dbReference type="InterPro" id="IPR006059">
    <property type="entry name" value="SBP"/>
</dbReference>
<keyword evidence="6" id="KW-1185">Reference proteome</keyword>
<organism evidence="5 6">
    <name type="scientific">Cohnella silvisoli</name>
    <dbReference type="NCBI Taxonomy" id="2873699"/>
    <lineage>
        <taxon>Bacteria</taxon>
        <taxon>Bacillati</taxon>
        <taxon>Bacillota</taxon>
        <taxon>Bacilli</taxon>
        <taxon>Bacillales</taxon>
        <taxon>Paenibacillaceae</taxon>
        <taxon>Cohnella</taxon>
    </lineage>
</organism>
<reference evidence="5 6" key="1">
    <citation type="journal article" date="2023" name="Genome Announc.">
        <title>Pan-Genome Analyses of the Genus Cohnella and Proposal of the Novel Species Cohnella silvisoli sp. nov., Isolated from Forest Soil.</title>
        <authorList>
            <person name="Wang C."/>
            <person name="Mao L."/>
            <person name="Bao G."/>
            <person name="Zhu H."/>
        </authorList>
    </citation>
    <scope>NUCLEOTIDE SEQUENCE [LARGE SCALE GENOMIC DNA]</scope>
    <source>
        <strain evidence="5 6">NL03-T5-1</strain>
    </source>
</reference>
<name>A0ABV1L3K1_9BACL</name>
<dbReference type="PROSITE" id="PS51257">
    <property type="entry name" value="PROKAR_LIPOPROTEIN"/>
    <property type="match status" value="1"/>
</dbReference>
<feature type="compositionally biased region" description="Low complexity" evidence="3">
    <location>
        <begin position="34"/>
        <end position="58"/>
    </location>
</feature>
<dbReference type="Pfam" id="PF01547">
    <property type="entry name" value="SBP_bac_1"/>
    <property type="match status" value="1"/>
</dbReference>
<evidence type="ECO:0000256" key="3">
    <source>
        <dbReference type="SAM" id="MobiDB-lite"/>
    </source>
</evidence>
<comment type="caution">
    <text evidence="5">The sequence shown here is derived from an EMBL/GenBank/DDBJ whole genome shotgun (WGS) entry which is preliminary data.</text>
</comment>
<dbReference type="Proteomes" id="UP001493487">
    <property type="component" value="Unassembled WGS sequence"/>
</dbReference>
<keyword evidence="2" id="KW-0813">Transport</keyword>
<evidence type="ECO:0000256" key="1">
    <source>
        <dbReference type="ARBA" id="ARBA00008520"/>
    </source>
</evidence>
<dbReference type="PANTHER" id="PTHR43649:SF29">
    <property type="entry name" value="OSMOPROTECTIVE COMPOUNDS-BINDING PROTEIN GGTB"/>
    <property type="match status" value="1"/>
</dbReference>
<feature type="signal peptide" evidence="4">
    <location>
        <begin position="1"/>
        <end position="24"/>
    </location>
</feature>
<evidence type="ECO:0000313" key="5">
    <source>
        <dbReference type="EMBL" id="MEQ4486920.1"/>
    </source>
</evidence>
<dbReference type="EMBL" id="JASKHM010000027">
    <property type="protein sequence ID" value="MEQ4486920.1"/>
    <property type="molecule type" value="Genomic_DNA"/>
</dbReference>
<feature type="region of interest" description="Disordered" evidence="3">
    <location>
        <begin position="34"/>
        <end position="59"/>
    </location>
</feature>
<protein>
    <submittedName>
        <fullName evidence="5">Extracellular solute-binding protein</fullName>
    </submittedName>
</protein>
<dbReference type="Gene3D" id="3.40.190.10">
    <property type="entry name" value="Periplasmic binding protein-like II"/>
    <property type="match status" value="2"/>
</dbReference>
<proteinExistence type="inferred from homology"/>
<keyword evidence="4" id="KW-0732">Signal</keyword>
<evidence type="ECO:0000256" key="2">
    <source>
        <dbReference type="ARBA" id="ARBA00022448"/>
    </source>
</evidence>
<feature type="chain" id="PRO_5045295343" evidence="4">
    <location>
        <begin position="25"/>
        <end position="456"/>
    </location>
</feature>
<evidence type="ECO:0000313" key="6">
    <source>
        <dbReference type="Proteomes" id="UP001493487"/>
    </source>
</evidence>